<evidence type="ECO:0000259" key="2">
    <source>
        <dbReference type="Pfam" id="PF01636"/>
    </source>
</evidence>
<keyword evidence="4" id="KW-1185">Reference proteome</keyword>
<comment type="caution">
    <text evidence="3">The sequence shown here is derived from an EMBL/GenBank/DDBJ whole genome shotgun (WGS) entry which is preliminary data.</text>
</comment>
<dbReference type="AlphaFoldDB" id="A0A366B1K3"/>
<sequence>MTQFPVTTSTISATALGQFISKQYNLNKNCTCQLFRTGINHTYFITDNETKYVLRVYFYNWRSKSQIEEEIKLLLLLKENNISISFPIADKKGEFIQDINAPEGMRHAVLFSFAEGEKIRFMNAATCFSIGSLLAKIHTITANKSIERINYDAKTLVQLPYEYAKSHFSESIAEMQFVKKQSEKISKNFEEIDFKKVTKGIVHLDIWYDNMNVTDQNEATIFDFDFCGNGLLIFDVAYFCKQLFHIEVNKDEYELKVQSFLSGYQNIRTLSEEEIKMIPAAGAAIWIFYLGVQSQRFDWSNIFLTENYLKMYIGKMKSWIDYNDSKEINQ</sequence>
<dbReference type="InterPro" id="IPR002575">
    <property type="entry name" value="Aminoglycoside_PTrfase"/>
</dbReference>
<dbReference type="RefSeq" id="WP_113633970.1">
    <property type="nucleotide sequence ID" value="NZ_QNUX01000003.1"/>
</dbReference>
<comment type="similarity">
    <text evidence="1">Belongs to the pseudomonas-type ThrB family.</text>
</comment>
<dbReference type="Proteomes" id="UP000253676">
    <property type="component" value="Unassembled WGS sequence"/>
</dbReference>
<protein>
    <submittedName>
        <fullName evidence="3">Homoserine kinase</fullName>
    </submittedName>
</protein>
<dbReference type="InterPro" id="IPR050249">
    <property type="entry name" value="Pseudomonas-type_ThrB"/>
</dbReference>
<dbReference type="Pfam" id="PF01636">
    <property type="entry name" value="APH"/>
    <property type="match status" value="1"/>
</dbReference>
<dbReference type="EMBL" id="QNUX01000003">
    <property type="protein sequence ID" value="RBN50992.1"/>
    <property type="molecule type" value="Genomic_DNA"/>
</dbReference>
<feature type="domain" description="Aminoglycoside phosphotransferase" evidence="2">
    <location>
        <begin position="39"/>
        <end position="261"/>
    </location>
</feature>
<evidence type="ECO:0000256" key="1">
    <source>
        <dbReference type="ARBA" id="ARBA00038240"/>
    </source>
</evidence>
<dbReference type="PANTHER" id="PTHR21064:SF6">
    <property type="entry name" value="AMINOGLYCOSIDE PHOSPHOTRANSFERASE DOMAIN-CONTAINING PROTEIN"/>
    <property type="match status" value="1"/>
</dbReference>
<organism evidence="3 4">
    <name type="scientific">Flavobacterium psychrolimnae</name>
    <dbReference type="NCBI Taxonomy" id="249351"/>
    <lineage>
        <taxon>Bacteria</taxon>
        <taxon>Pseudomonadati</taxon>
        <taxon>Bacteroidota</taxon>
        <taxon>Flavobacteriia</taxon>
        <taxon>Flavobacteriales</taxon>
        <taxon>Flavobacteriaceae</taxon>
        <taxon>Flavobacterium</taxon>
    </lineage>
</organism>
<evidence type="ECO:0000313" key="3">
    <source>
        <dbReference type="EMBL" id="RBN50992.1"/>
    </source>
</evidence>
<keyword evidence="3" id="KW-0418">Kinase</keyword>
<dbReference type="Gene3D" id="3.90.1200.10">
    <property type="match status" value="1"/>
</dbReference>
<reference evidence="3 4" key="1">
    <citation type="submission" date="2018-07" db="EMBL/GenBank/DDBJ databases">
        <title>Complete genome sequence of Flavobacterium psychrolimnae LMG 22018.</title>
        <authorList>
            <person name="Kim D.-U."/>
        </authorList>
    </citation>
    <scope>NUCLEOTIDE SEQUENCE [LARGE SCALE GENOMIC DNA]</scope>
    <source>
        <strain evidence="3 4">LMG 22018</strain>
    </source>
</reference>
<dbReference type="PANTHER" id="PTHR21064">
    <property type="entry name" value="AMINOGLYCOSIDE PHOSPHOTRANSFERASE DOMAIN-CONTAINING PROTEIN-RELATED"/>
    <property type="match status" value="1"/>
</dbReference>
<name>A0A366B1K3_9FLAO</name>
<dbReference type="InterPro" id="IPR011009">
    <property type="entry name" value="Kinase-like_dom_sf"/>
</dbReference>
<proteinExistence type="inferred from homology"/>
<gene>
    <name evidence="3" type="ORF">DR980_03960</name>
</gene>
<dbReference type="Gene3D" id="3.30.200.20">
    <property type="entry name" value="Phosphorylase Kinase, domain 1"/>
    <property type="match status" value="1"/>
</dbReference>
<dbReference type="GO" id="GO:0009088">
    <property type="term" value="P:threonine biosynthetic process"/>
    <property type="evidence" value="ECO:0007669"/>
    <property type="project" value="TreeGrafter"/>
</dbReference>
<dbReference type="SUPFAM" id="SSF56112">
    <property type="entry name" value="Protein kinase-like (PK-like)"/>
    <property type="match status" value="1"/>
</dbReference>
<accession>A0A366B1K3</accession>
<evidence type="ECO:0000313" key="4">
    <source>
        <dbReference type="Proteomes" id="UP000253676"/>
    </source>
</evidence>
<dbReference type="OrthoDB" id="241498at2"/>
<keyword evidence="3" id="KW-0808">Transferase</keyword>
<dbReference type="GO" id="GO:0004413">
    <property type="term" value="F:homoserine kinase activity"/>
    <property type="evidence" value="ECO:0007669"/>
    <property type="project" value="TreeGrafter"/>
</dbReference>